<dbReference type="OrthoDB" id="1701895at2"/>
<dbReference type="GeneID" id="92863750"/>
<accession>A0A4R2LYS6</accession>
<comment type="caution">
    <text evidence="2">The sequence shown here is derived from an EMBL/GenBank/DDBJ whole genome shotgun (WGS) entry which is preliminary data.</text>
</comment>
<feature type="transmembrane region" description="Helical" evidence="1">
    <location>
        <begin position="31"/>
        <end position="51"/>
    </location>
</feature>
<proteinExistence type="predicted"/>
<keyword evidence="1" id="KW-0472">Membrane</keyword>
<keyword evidence="1" id="KW-0812">Transmembrane</keyword>
<evidence type="ECO:0008006" key="4">
    <source>
        <dbReference type="Google" id="ProtNLM"/>
    </source>
</evidence>
<evidence type="ECO:0000313" key="2">
    <source>
        <dbReference type="EMBL" id="TCO85691.1"/>
    </source>
</evidence>
<dbReference type="Proteomes" id="UP000295711">
    <property type="component" value="Unassembled WGS sequence"/>
</dbReference>
<feature type="transmembrane region" description="Helical" evidence="1">
    <location>
        <begin position="58"/>
        <end position="76"/>
    </location>
</feature>
<feature type="transmembrane region" description="Helical" evidence="1">
    <location>
        <begin position="7"/>
        <end position="25"/>
    </location>
</feature>
<keyword evidence="3" id="KW-1185">Reference proteome</keyword>
<gene>
    <name evidence="2" type="ORF">EV212_1025</name>
</gene>
<protein>
    <recommendedName>
        <fullName evidence="4">Exosortase</fullName>
    </recommendedName>
</protein>
<evidence type="ECO:0000313" key="3">
    <source>
        <dbReference type="Proteomes" id="UP000295711"/>
    </source>
</evidence>
<name>A0A4R2LYS6_9FIRM</name>
<keyword evidence="1" id="KW-1133">Transmembrane helix</keyword>
<sequence>MDKLKKNMIFYIVLLADFYVIPCLIKDTGSGMIVMLMIVPLVCLVTSIFYGIRNGFRFLYILIVLIMLIPSIFIFYNYTAWVYVVAYTVIALLGNLIALPFRKK</sequence>
<reference evidence="2 3" key="1">
    <citation type="submission" date="2019-03" db="EMBL/GenBank/DDBJ databases">
        <title>Genomic Encyclopedia of Type Strains, Phase IV (KMG-IV): sequencing the most valuable type-strain genomes for metagenomic binning, comparative biology and taxonomic classification.</title>
        <authorList>
            <person name="Goeker M."/>
        </authorList>
    </citation>
    <scope>NUCLEOTIDE SEQUENCE [LARGE SCALE GENOMIC DNA]</scope>
    <source>
        <strain evidence="2 3">DSM 28559</strain>
    </source>
</reference>
<organism evidence="2 3">
    <name type="scientific">Frisingicoccus caecimuris</name>
    <dbReference type="NCBI Taxonomy" id="1796636"/>
    <lineage>
        <taxon>Bacteria</taxon>
        <taxon>Bacillati</taxon>
        <taxon>Bacillota</taxon>
        <taxon>Clostridia</taxon>
        <taxon>Lachnospirales</taxon>
        <taxon>Lachnospiraceae</taxon>
        <taxon>Frisingicoccus</taxon>
    </lineage>
</organism>
<dbReference type="RefSeq" id="WP_005335418.1">
    <property type="nucleotide sequence ID" value="NZ_JANKAQ010000001.1"/>
</dbReference>
<feature type="transmembrane region" description="Helical" evidence="1">
    <location>
        <begin position="82"/>
        <end position="101"/>
    </location>
</feature>
<evidence type="ECO:0000256" key="1">
    <source>
        <dbReference type="SAM" id="Phobius"/>
    </source>
</evidence>
<dbReference type="EMBL" id="SLXA01000002">
    <property type="protein sequence ID" value="TCO85691.1"/>
    <property type="molecule type" value="Genomic_DNA"/>
</dbReference>
<dbReference type="AlphaFoldDB" id="A0A4R2LYS6"/>